<sequence>LEILPMHPPMRPSVPTVFSRDRPLQCGTIPPPFPPPRTVSQTRGYSHGRISYNAADYRSAGRKLGATAF</sequence>
<dbReference type="AlphaFoldDB" id="A0A151IYQ6"/>
<organism evidence="2 3">
    <name type="scientific">Trachymyrmex cornetzi</name>
    <dbReference type="NCBI Taxonomy" id="471704"/>
    <lineage>
        <taxon>Eukaryota</taxon>
        <taxon>Metazoa</taxon>
        <taxon>Ecdysozoa</taxon>
        <taxon>Arthropoda</taxon>
        <taxon>Hexapoda</taxon>
        <taxon>Insecta</taxon>
        <taxon>Pterygota</taxon>
        <taxon>Neoptera</taxon>
        <taxon>Endopterygota</taxon>
        <taxon>Hymenoptera</taxon>
        <taxon>Apocrita</taxon>
        <taxon>Aculeata</taxon>
        <taxon>Formicoidea</taxon>
        <taxon>Formicidae</taxon>
        <taxon>Myrmicinae</taxon>
        <taxon>Trachymyrmex</taxon>
    </lineage>
</organism>
<keyword evidence="3" id="KW-1185">Reference proteome</keyword>
<evidence type="ECO:0000313" key="3">
    <source>
        <dbReference type="Proteomes" id="UP000078492"/>
    </source>
</evidence>
<feature type="non-terminal residue" evidence="2">
    <location>
        <position position="1"/>
    </location>
</feature>
<evidence type="ECO:0000313" key="2">
    <source>
        <dbReference type="EMBL" id="KYN13701.1"/>
    </source>
</evidence>
<feature type="compositionally biased region" description="Pro residues" evidence="1">
    <location>
        <begin position="1"/>
        <end position="12"/>
    </location>
</feature>
<name>A0A151IYQ6_9HYME</name>
<gene>
    <name evidence="2" type="ORF">ALC57_14102</name>
</gene>
<reference evidence="2 3" key="1">
    <citation type="submission" date="2015-09" db="EMBL/GenBank/DDBJ databases">
        <title>Trachymyrmex cornetzi WGS genome.</title>
        <authorList>
            <person name="Nygaard S."/>
            <person name="Hu H."/>
            <person name="Boomsma J."/>
            <person name="Zhang G."/>
        </authorList>
    </citation>
    <scope>NUCLEOTIDE SEQUENCE [LARGE SCALE GENOMIC DNA]</scope>
    <source>
        <strain evidence="2">Tcor2-1</strain>
        <tissue evidence="2">Whole body</tissue>
    </source>
</reference>
<feature type="region of interest" description="Disordered" evidence="1">
    <location>
        <begin position="1"/>
        <end position="22"/>
    </location>
</feature>
<protein>
    <submittedName>
        <fullName evidence="2">Uncharacterized protein</fullName>
    </submittedName>
</protein>
<evidence type="ECO:0000256" key="1">
    <source>
        <dbReference type="SAM" id="MobiDB-lite"/>
    </source>
</evidence>
<accession>A0A151IYQ6</accession>
<dbReference type="EMBL" id="KQ980744">
    <property type="protein sequence ID" value="KYN13701.1"/>
    <property type="molecule type" value="Genomic_DNA"/>
</dbReference>
<proteinExistence type="predicted"/>
<dbReference type="Proteomes" id="UP000078492">
    <property type="component" value="Unassembled WGS sequence"/>
</dbReference>